<comment type="caution">
    <text evidence="3">The sequence shown here is derived from an EMBL/GenBank/DDBJ whole genome shotgun (WGS) entry which is preliminary data.</text>
</comment>
<evidence type="ECO:0000313" key="4">
    <source>
        <dbReference type="Proteomes" id="UP000471435"/>
    </source>
</evidence>
<feature type="domain" description="Cell wall hydrolase SleB" evidence="2">
    <location>
        <begin position="114"/>
        <end position="218"/>
    </location>
</feature>
<dbReference type="InterPro" id="IPR011105">
    <property type="entry name" value="Cell_wall_hydrolase_SleB"/>
</dbReference>
<sequence>MARKTHFAGVAAIAATMTVTFASAEISGANAQQGIESEIENSQSLAVTEETVPVFVAEEVVQPLPAETETEEQADAAAPSASSLKELVAATATQGELSREMHCLAGAVYFESRGEPLAGQLAVAQVIINRTDSDVFPSSYCSVVHQRSQFSFVKNGRMPRVREGSGAWKRAKAIARIAHEGLWESEARDSLYFHANYVRPKWSRQKTARATIKTHIFYR</sequence>
<accession>A0A6I4V1M3</accession>
<name>A0A6I4V1M3_9SPHN</name>
<dbReference type="OrthoDB" id="9785345at2"/>
<dbReference type="EMBL" id="WTYP01000002">
    <property type="protein sequence ID" value="MXP47873.1"/>
    <property type="molecule type" value="Genomic_DNA"/>
</dbReference>
<protein>
    <submittedName>
        <fullName evidence="3">Cell wall hydrolase</fullName>
    </submittedName>
</protein>
<evidence type="ECO:0000256" key="1">
    <source>
        <dbReference type="SAM" id="SignalP"/>
    </source>
</evidence>
<feature type="signal peptide" evidence="1">
    <location>
        <begin position="1"/>
        <end position="24"/>
    </location>
</feature>
<dbReference type="RefSeq" id="WP_160731119.1">
    <property type="nucleotide sequence ID" value="NZ_WTYP01000002.1"/>
</dbReference>
<feature type="chain" id="PRO_5026262910" evidence="1">
    <location>
        <begin position="25"/>
        <end position="219"/>
    </location>
</feature>
<dbReference type="GO" id="GO:0016787">
    <property type="term" value="F:hydrolase activity"/>
    <property type="evidence" value="ECO:0007669"/>
    <property type="project" value="UniProtKB-KW"/>
</dbReference>
<evidence type="ECO:0000259" key="2">
    <source>
        <dbReference type="Pfam" id="PF07486"/>
    </source>
</evidence>
<organism evidence="3 4">
    <name type="scientific">Pontixanthobacter luteolus</name>
    <dbReference type="NCBI Taxonomy" id="295089"/>
    <lineage>
        <taxon>Bacteria</taxon>
        <taxon>Pseudomonadati</taxon>
        <taxon>Pseudomonadota</taxon>
        <taxon>Alphaproteobacteria</taxon>
        <taxon>Sphingomonadales</taxon>
        <taxon>Erythrobacteraceae</taxon>
        <taxon>Pontixanthobacter</taxon>
    </lineage>
</organism>
<reference evidence="3 4" key="1">
    <citation type="submission" date="2019-12" db="EMBL/GenBank/DDBJ databases">
        <title>Genomic-based taxomic classification of the family Erythrobacteraceae.</title>
        <authorList>
            <person name="Xu L."/>
        </authorList>
    </citation>
    <scope>NUCLEOTIDE SEQUENCE [LARGE SCALE GENOMIC DNA]</scope>
    <source>
        <strain evidence="3 4">SW-109</strain>
    </source>
</reference>
<keyword evidence="1" id="KW-0732">Signal</keyword>
<keyword evidence="3" id="KW-0378">Hydrolase</keyword>
<proteinExistence type="predicted"/>
<dbReference type="AlphaFoldDB" id="A0A6I4V1M3"/>
<evidence type="ECO:0000313" key="3">
    <source>
        <dbReference type="EMBL" id="MXP47873.1"/>
    </source>
</evidence>
<dbReference type="Gene3D" id="1.10.10.2520">
    <property type="entry name" value="Cell wall hydrolase SleB, domain 1"/>
    <property type="match status" value="1"/>
</dbReference>
<gene>
    <name evidence="3" type="ORF">GRI43_10810</name>
</gene>
<dbReference type="Proteomes" id="UP000471435">
    <property type="component" value="Unassembled WGS sequence"/>
</dbReference>
<keyword evidence="4" id="KW-1185">Reference proteome</keyword>
<dbReference type="Pfam" id="PF07486">
    <property type="entry name" value="Hydrolase_2"/>
    <property type="match status" value="1"/>
</dbReference>
<dbReference type="InterPro" id="IPR042047">
    <property type="entry name" value="SleB_dom1"/>
</dbReference>